<dbReference type="EMBL" id="AP028947">
    <property type="protein sequence ID" value="BET26518.1"/>
    <property type="molecule type" value="Genomic_DNA"/>
</dbReference>
<evidence type="ECO:0000313" key="1">
    <source>
        <dbReference type="EMBL" id="BET26518.1"/>
    </source>
</evidence>
<protein>
    <submittedName>
        <fullName evidence="1">Uncharacterized protein</fullName>
    </submittedName>
</protein>
<keyword evidence="2" id="KW-1185">Reference proteome</keyword>
<dbReference type="Proteomes" id="UP001329151">
    <property type="component" value="Chromosome"/>
</dbReference>
<dbReference type="KEGG" id="lto:RGQ30_20190"/>
<reference evidence="1 2" key="1">
    <citation type="submission" date="2023-10" db="EMBL/GenBank/DDBJ databases">
        <title>Complete Genome Sequence of Limnobacter thiooxidans CS-K2T, Isolated from freshwater lake sediments in Bavaria, Germany.</title>
        <authorList>
            <person name="Naruki M."/>
            <person name="Watanabe A."/>
            <person name="Warashina T."/>
            <person name="Morita T."/>
            <person name="Arakawa K."/>
        </authorList>
    </citation>
    <scope>NUCLEOTIDE SEQUENCE [LARGE SCALE GENOMIC DNA]</scope>
    <source>
        <strain evidence="1 2">CS-K2</strain>
    </source>
</reference>
<accession>A0AA86MBG7</accession>
<name>A0AA86MBG7_9BURK</name>
<sequence length="182" mass="19643">MEKIYTPIANVVVAFILTLGALHGTGTLVPNHSYATVNYDDGYKKIGVISSEDIFTEVLIELEGRQLLNGDLEDALKWIAENSGENEQERKSITYKTGLTVTASAGVSWVGSESPFKLSTESVNLKSTNARPLTPDSISDSLQAMFNKAKAERTLNSEQALSYGLAPSQSFLLSKLIAAIAN</sequence>
<dbReference type="AlphaFoldDB" id="A0AA86MBG7"/>
<dbReference type="RefSeq" id="WP_130556019.1">
    <property type="nucleotide sequence ID" value="NZ_AP028947.1"/>
</dbReference>
<gene>
    <name evidence="1" type="ORF">RGQ30_20190</name>
</gene>
<organism evidence="1 2">
    <name type="scientific">Limnobacter thiooxidans</name>
    <dbReference type="NCBI Taxonomy" id="131080"/>
    <lineage>
        <taxon>Bacteria</taxon>
        <taxon>Pseudomonadati</taxon>
        <taxon>Pseudomonadota</taxon>
        <taxon>Betaproteobacteria</taxon>
        <taxon>Burkholderiales</taxon>
        <taxon>Burkholderiaceae</taxon>
        <taxon>Limnobacter</taxon>
    </lineage>
</organism>
<evidence type="ECO:0000313" key="2">
    <source>
        <dbReference type="Proteomes" id="UP001329151"/>
    </source>
</evidence>
<proteinExistence type="predicted"/>